<keyword evidence="13" id="KW-1185">Reference proteome</keyword>
<feature type="region of interest" description="Disordered" evidence="10">
    <location>
        <begin position="495"/>
        <end position="521"/>
    </location>
</feature>
<dbReference type="InterPro" id="IPR029064">
    <property type="entry name" value="Ribosomal_eL30-like_sf"/>
</dbReference>
<keyword evidence="8" id="KW-0496">Mitochondrion</keyword>
<dbReference type="Gene3D" id="3.30.1330.30">
    <property type="match status" value="1"/>
</dbReference>
<name>A0A9W8IM64_9FUNG</name>
<dbReference type="InterPro" id="IPR047182">
    <property type="entry name" value="MRM1"/>
</dbReference>
<dbReference type="InterPro" id="IPR001537">
    <property type="entry name" value="SpoU_MeTrfase"/>
</dbReference>
<evidence type="ECO:0000256" key="5">
    <source>
        <dbReference type="ARBA" id="ARBA00022679"/>
    </source>
</evidence>
<feature type="compositionally biased region" description="Polar residues" evidence="10">
    <location>
        <begin position="495"/>
        <end position="504"/>
    </location>
</feature>
<sequence length="721" mass="78135">MELLYGYSPIKAAIMQGRREIYGLYCQGRFMGDEPRDDMNDIIKMARAQLLPIKEVMKSDMTDAIYGANHQGVLLKVGRMDAARVRGLGPLVNGRYTLDLATGVVELEPRRKFPLLVCLDGIQDERNLGSIIRSALFFGADGILLSGKDACRPSPIVSKTSSGAMECLAIYKAVETPKVLTKARENGWSVVCTTVKDGGLSESNPLHRISKLNSPTVLVLGSEGGGVSHAIQNLSDIDVHIPARSDIPSYIDSLNVGVAAGIILSALKFVGDKETPTPRELFCAAPSGQTHLEAEFGEGCAHEHRMRRDNQYVRRQLFLRDGGICYDCGIDANALFVQAVACTTLDQRVNMFRVLAKRTHEWRRKVKRPLTSMEYEFTEGMFWEAAHKVDVKHGGGLCGLDGFQTLCVPCHSDEYMRSYLADISSMSLFRSPTGAASDADTPLLLSAGRGGAGRASHGLLSAQHGTPPSFALSPIQPSSSARFAAESPLALMTVRTSRGRQQVETSPISLSSTSDSSLPSPTSSYIFCVPSRSRLHESPTKSPPANKSNQLGGVRCQHTQRATASQSKTTPSKQLPLVQLSAIIDLTTSTRELASHACDRPELDMLADMLTTINVSSSGEESSSEVEIIQVVPRRIALSTRKLDTNSRNQGDTQQQQPVAKAKGHQPVVIANEDQSRPRLAQKSMSDNSSTLRCPSLTRVSSRTESASQENSPAARGLVPL</sequence>
<dbReference type="Pfam" id="PF08032">
    <property type="entry name" value="SpoU_sub_bind"/>
    <property type="match status" value="1"/>
</dbReference>
<feature type="region of interest" description="Disordered" evidence="10">
    <location>
        <begin position="640"/>
        <end position="721"/>
    </location>
</feature>
<feature type="region of interest" description="Disordered" evidence="10">
    <location>
        <begin position="533"/>
        <end position="573"/>
    </location>
</feature>
<comment type="subcellular location">
    <subcellularLocation>
        <location evidence="1">Mitochondrion</location>
    </subcellularLocation>
</comment>
<accession>A0A9W8IM64</accession>
<evidence type="ECO:0000256" key="7">
    <source>
        <dbReference type="ARBA" id="ARBA00022946"/>
    </source>
</evidence>
<dbReference type="SUPFAM" id="SSF75217">
    <property type="entry name" value="alpha/beta knot"/>
    <property type="match status" value="1"/>
</dbReference>
<reference evidence="12" key="1">
    <citation type="submission" date="2022-07" db="EMBL/GenBank/DDBJ databases">
        <title>Phylogenomic reconstructions and comparative analyses of Kickxellomycotina fungi.</title>
        <authorList>
            <person name="Reynolds N.K."/>
            <person name="Stajich J.E."/>
            <person name="Barry K."/>
            <person name="Grigoriev I.V."/>
            <person name="Crous P."/>
            <person name="Smith M.E."/>
        </authorList>
    </citation>
    <scope>NUCLEOTIDE SEQUENCE</scope>
    <source>
        <strain evidence="12">RSA 476</strain>
    </source>
</reference>
<keyword evidence="5" id="KW-0808">Transferase</keyword>
<dbReference type="SUPFAM" id="SSF55315">
    <property type="entry name" value="L30e-like"/>
    <property type="match status" value="1"/>
</dbReference>
<keyword evidence="7" id="KW-0809">Transit peptide</keyword>
<keyword evidence="4" id="KW-0489">Methyltransferase</keyword>
<feature type="compositionally biased region" description="Polar residues" evidence="10">
    <location>
        <begin position="683"/>
        <end position="712"/>
    </location>
</feature>
<dbReference type="CDD" id="cd18105">
    <property type="entry name" value="SpoU-like_MRM1"/>
    <property type="match status" value="1"/>
</dbReference>
<dbReference type="Proteomes" id="UP001140074">
    <property type="component" value="Unassembled WGS sequence"/>
</dbReference>
<evidence type="ECO:0000259" key="11">
    <source>
        <dbReference type="SMART" id="SM00967"/>
    </source>
</evidence>
<dbReference type="InterPro" id="IPR029026">
    <property type="entry name" value="tRNA_m1G_MTases_N"/>
</dbReference>
<proteinExistence type="inferred from homology"/>
<protein>
    <recommendedName>
        <fullName evidence="9">rRNA methyltransferase 1, mitochondrial</fullName>
    </recommendedName>
</protein>
<gene>
    <name evidence="12" type="ORF">GGH94_002342</name>
</gene>
<dbReference type="InterPro" id="IPR013123">
    <property type="entry name" value="SpoU_subst-bd"/>
</dbReference>
<keyword evidence="3" id="KW-0698">rRNA processing</keyword>
<evidence type="ECO:0000256" key="10">
    <source>
        <dbReference type="SAM" id="MobiDB-lite"/>
    </source>
</evidence>
<comment type="caution">
    <text evidence="12">The sequence shown here is derived from an EMBL/GenBank/DDBJ whole genome shotgun (WGS) entry which is preliminary data.</text>
</comment>
<evidence type="ECO:0000256" key="3">
    <source>
        <dbReference type="ARBA" id="ARBA00022552"/>
    </source>
</evidence>
<evidence type="ECO:0000256" key="9">
    <source>
        <dbReference type="ARBA" id="ARBA00034881"/>
    </source>
</evidence>
<evidence type="ECO:0000256" key="6">
    <source>
        <dbReference type="ARBA" id="ARBA00022691"/>
    </source>
</evidence>
<feature type="compositionally biased region" description="Polar residues" evidence="10">
    <location>
        <begin position="543"/>
        <end position="573"/>
    </location>
</feature>
<evidence type="ECO:0000256" key="2">
    <source>
        <dbReference type="ARBA" id="ARBA00007228"/>
    </source>
</evidence>
<feature type="domain" description="RNA 2-O ribose methyltransferase substrate binding" evidence="11">
    <location>
        <begin position="3"/>
        <end position="83"/>
    </location>
</feature>
<evidence type="ECO:0000256" key="1">
    <source>
        <dbReference type="ARBA" id="ARBA00004173"/>
    </source>
</evidence>
<keyword evidence="6" id="KW-0949">S-adenosyl-L-methionine</keyword>
<dbReference type="PANTHER" id="PTHR46103:SF1">
    <property type="entry name" value="RRNA METHYLTRANSFERASE 1, MITOCHONDRIAL"/>
    <property type="match status" value="1"/>
</dbReference>
<dbReference type="PANTHER" id="PTHR46103">
    <property type="entry name" value="RRNA METHYLTRANSFERASE 1, MITOCHONDRIAL"/>
    <property type="match status" value="1"/>
</dbReference>
<dbReference type="Gene3D" id="3.40.1280.10">
    <property type="match status" value="1"/>
</dbReference>
<dbReference type="InterPro" id="IPR047261">
    <property type="entry name" value="MRM1_MeTrfase_dom"/>
</dbReference>
<feature type="compositionally biased region" description="Polar residues" evidence="10">
    <location>
        <begin position="646"/>
        <end position="658"/>
    </location>
</feature>
<evidence type="ECO:0000313" key="13">
    <source>
        <dbReference type="Proteomes" id="UP001140074"/>
    </source>
</evidence>
<organism evidence="12 13">
    <name type="scientific">Coemansia aciculifera</name>
    <dbReference type="NCBI Taxonomy" id="417176"/>
    <lineage>
        <taxon>Eukaryota</taxon>
        <taxon>Fungi</taxon>
        <taxon>Fungi incertae sedis</taxon>
        <taxon>Zoopagomycota</taxon>
        <taxon>Kickxellomycotina</taxon>
        <taxon>Kickxellomycetes</taxon>
        <taxon>Kickxellales</taxon>
        <taxon>Kickxellaceae</taxon>
        <taxon>Coemansia</taxon>
    </lineage>
</organism>
<feature type="compositionally biased region" description="Low complexity" evidence="10">
    <location>
        <begin position="505"/>
        <end position="521"/>
    </location>
</feature>
<dbReference type="GO" id="GO:0016435">
    <property type="term" value="F:rRNA (guanine) methyltransferase activity"/>
    <property type="evidence" value="ECO:0007669"/>
    <property type="project" value="TreeGrafter"/>
</dbReference>
<dbReference type="SMART" id="SM00967">
    <property type="entry name" value="SpoU_sub_bind"/>
    <property type="match status" value="1"/>
</dbReference>
<evidence type="ECO:0000313" key="12">
    <source>
        <dbReference type="EMBL" id="KAJ2865266.1"/>
    </source>
</evidence>
<evidence type="ECO:0000256" key="8">
    <source>
        <dbReference type="ARBA" id="ARBA00023128"/>
    </source>
</evidence>
<dbReference type="GO" id="GO:0003723">
    <property type="term" value="F:RNA binding"/>
    <property type="evidence" value="ECO:0007669"/>
    <property type="project" value="InterPro"/>
</dbReference>
<dbReference type="Pfam" id="PF00588">
    <property type="entry name" value="SpoU_methylase"/>
    <property type="match status" value="1"/>
</dbReference>
<comment type="similarity">
    <text evidence="2">Belongs to the class IV-like SAM-binding methyltransferase superfamily. RNA methyltransferase TrmH family.</text>
</comment>
<dbReference type="InterPro" id="IPR029028">
    <property type="entry name" value="Alpha/beta_knot_MTases"/>
</dbReference>
<evidence type="ECO:0000256" key="4">
    <source>
        <dbReference type="ARBA" id="ARBA00022603"/>
    </source>
</evidence>
<dbReference type="GO" id="GO:0005739">
    <property type="term" value="C:mitochondrion"/>
    <property type="evidence" value="ECO:0007669"/>
    <property type="project" value="UniProtKB-SubCell"/>
</dbReference>
<dbReference type="AlphaFoldDB" id="A0A9W8IM64"/>
<dbReference type="EMBL" id="JANBUY010000064">
    <property type="protein sequence ID" value="KAJ2865266.1"/>
    <property type="molecule type" value="Genomic_DNA"/>
</dbReference>